<dbReference type="EMBL" id="CM026422">
    <property type="protein sequence ID" value="KAG0588274.1"/>
    <property type="molecule type" value="Genomic_DNA"/>
</dbReference>
<dbReference type="Proteomes" id="UP000822688">
    <property type="component" value="Chromosome 2"/>
</dbReference>
<keyword evidence="2" id="KW-1185">Reference proteome</keyword>
<proteinExistence type="predicted"/>
<sequence length="107" mass="12003">MRFLLIVANTPGPPVYTTLEQFGFRVFIFDGFSTSYCVTFSSGLHSFVSNIFNMSVNLRRHEQFLCDSYRPCLVRYMLLPAPSCEGELFSLGFGVGWAPRGAAQKMG</sequence>
<reference evidence="1" key="1">
    <citation type="submission" date="2020-06" db="EMBL/GenBank/DDBJ databases">
        <title>WGS assembly of Ceratodon purpureus strain R40.</title>
        <authorList>
            <person name="Carey S.B."/>
            <person name="Jenkins J."/>
            <person name="Shu S."/>
            <person name="Lovell J.T."/>
            <person name="Sreedasyam A."/>
            <person name="Maumus F."/>
            <person name="Tiley G.P."/>
            <person name="Fernandez-Pozo N."/>
            <person name="Barry K."/>
            <person name="Chen C."/>
            <person name="Wang M."/>
            <person name="Lipzen A."/>
            <person name="Daum C."/>
            <person name="Saski C.A."/>
            <person name="Payton A.C."/>
            <person name="Mcbreen J.C."/>
            <person name="Conrad R.E."/>
            <person name="Kollar L.M."/>
            <person name="Olsson S."/>
            <person name="Huttunen S."/>
            <person name="Landis J.B."/>
            <person name="Wickett N.J."/>
            <person name="Johnson M.G."/>
            <person name="Rensing S.A."/>
            <person name="Grimwood J."/>
            <person name="Schmutz J."/>
            <person name="Mcdaniel S.F."/>
        </authorList>
    </citation>
    <scope>NUCLEOTIDE SEQUENCE</scope>
    <source>
        <strain evidence="1">R40</strain>
    </source>
</reference>
<accession>A0A8T0IX14</accession>
<name>A0A8T0IX14_CERPU</name>
<dbReference type="AlphaFoldDB" id="A0A8T0IX14"/>
<gene>
    <name evidence="1" type="ORF">KC19_2G230800</name>
</gene>
<organism evidence="1 2">
    <name type="scientific">Ceratodon purpureus</name>
    <name type="common">Fire moss</name>
    <name type="synonym">Dicranum purpureum</name>
    <dbReference type="NCBI Taxonomy" id="3225"/>
    <lineage>
        <taxon>Eukaryota</taxon>
        <taxon>Viridiplantae</taxon>
        <taxon>Streptophyta</taxon>
        <taxon>Embryophyta</taxon>
        <taxon>Bryophyta</taxon>
        <taxon>Bryophytina</taxon>
        <taxon>Bryopsida</taxon>
        <taxon>Dicranidae</taxon>
        <taxon>Pseudoditrichales</taxon>
        <taxon>Ditrichaceae</taxon>
        <taxon>Ceratodon</taxon>
    </lineage>
</organism>
<protein>
    <submittedName>
        <fullName evidence="1">Uncharacterized protein</fullName>
    </submittedName>
</protein>
<evidence type="ECO:0000313" key="2">
    <source>
        <dbReference type="Proteomes" id="UP000822688"/>
    </source>
</evidence>
<comment type="caution">
    <text evidence="1">The sequence shown here is derived from an EMBL/GenBank/DDBJ whole genome shotgun (WGS) entry which is preliminary data.</text>
</comment>
<evidence type="ECO:0000313" key="1">
    <source>
        <dbReference type="EMBL" id="KAG0588274.1"/>
    </source>
</evidence>